<gene>
    <name evidence="10" type="primary">metN_2</name>
    <name evidence="10" type="ORF">CLOSAC_14070</name>
</gene>
<dbReference type="SUPFAM" id="SSF55021">
    <property type="entry name" value="ACT-like"/>
    <property type="match status" value="1"/>
</dbReference>
<evidence type="ECO:0000256" key="2">
    <source>
        <dbReference type="ARBA" id="ARBA00022448"/>
    </source>
</evidence>
<evidence type="ECO:0000256" key="7">
    <source>
        <dbReference type="ARBA" id="ARBA00022970"/>
    </source>
</evidence>
<dbReference type="InterPro" id="IPR050086">
    <property type="entry name" value="MetN_ABC_transporter-like"/>
</dbReference>
<evidence type="ECO:0000256" key="6">
    <source>
        <dbReference type="ARBA" id="ARBA00022967"/>
    </source>
</evidence>
<evidence type="ECO:0000256" key="8">
    <source>
        <dbReference type="ARBA" id="ARBA00023136"/>
    </source>
</evidence>
<dbReference type="GO" id="GO:0006865">
    <property type="term" value="P:amino acid transport"/>
    <property type="evidence" value="ECO:0007669"/>
    <property type="project" value="UniProtKB-KW"/>
</dbReference>
<dbReference type="Proteomes" id="UP000191154">
    <property type="component" value="Unassembled WGS sequence"/>
</dbReference>
<dbReference type="InterPro" id="IPR018449">
    <property type="entry name" value="NIL_domain"/>
</dbReference>
<dbReference type="CDD" id="cd03258">
    <property type="entry name" value="ABC_MetN_methionine_transporter"/>
    <property type="match status" value="1"/>
</dbReference>
<name>A0A1S8NDH6_CLOSA</name>
<dbReference type="Gene3D" id="3.40.50.300">
    <property type="entry name" value="P-loop containing nucleotide triphosphate hydrolases"/>
    <property type="match status" value="1"/>
</dbReference>
<organism evidence="10 11">
    <name type="scientific">Clostridium saccharobutylicum</name>
    <dbReference type="NCBI Taxonomy" id="169679"/>
    <lineage>
        <taxon>Bacteria</taxon>
        <taxon>Bacillati</taxon>
        <taxon>Bacillota</taxon>
        <taxon>Clostridia</taxon>
        <taxon>Eubacteriales</taxon>
        <taxon>Clostridiaceae</taxon>
        <taxon>Clostridium</taxon>
    </lineage>
</organism>
<evidence type="ECO:0000256" key="4">
    <source>
        <dbReference type="ARBA" id="ARBA00022741"/>
    </source>
</evidence>
<dbReference type="SUPFAM" id="SSF52540">
    <property type="entry name" value="P-loop containing nucleoside triphosphate hydrolases"/>
    <property type="match status" value="1"/>
</dbReference>
<keyword evidence="4" id="KW-0547">Nucleotide-binding</keyword>
<dbReference type="EC" id="3.6.3.-" evidence="10"/>
<dbReference type="GO" id="GO:0016887">
    <property type="term" value="F:ATP hydrolysis activity"/>
    <property type="evidence" value="ECO:0007669"/>
    <property type="project" value="InterPro"/>
</dbReference>
<dbReference type="Pfam" id="PF00005">
    <property type="entry name" value="ABC_tran"/>
    <property type="match status" value="1"/>
</dbReference>
<protein>
    <submittedName>
        <fullName evidence="10">Methionine import ATP-binding protein MetN</fullName>
        <ecNumber evidence="10">3.6.3.-</ecNumber>
    </submittedName>
</protein>
<comment type="similarity">
    <text evidence="1">Belongs to the ABC transporter superfamily.</text>
</comment>
<dbReference type="InterPro" id="IPR041701">
    <property type="entry name" value="MetN_ABC"/>
</dbReference>
<dbReference type="InterPro" id="IPR017871">
    <property type="entry name" value="ABC_transporter-like_CS"/>
</dbReference>
<dbReference type="InterPro" id="IPR003439">
    <property type="entry name" value="ABC_transporter-like_ATP-bd"/>
</dbReference>
<dbReference type="SMART" id="SM00930">
    <property type="entry name" value="NIL"/>
    <property type="match status" value="1"/>
</dbReference>
<evidence type="ECO:0000256" key="1">
    <source>
        <dbReference type="ARBA" id="ARBA00005417"/>
    </source>
</evidence>
<dbReference type="InterPro" id="IPR045865">
    <property type="entry name" value="ACT-like_dom_sf"/>
</dbReference>
<keyword evidence="5 10" id="KW-0067">ATP-binding</keyword>
<keyword evidence="8" id="KW-0472">Membrane</keyword>
<keyword evidence="10" id="KW-0378">Hydrolase</keyword>
<evidence type="ECO:0000313" key="11">
    <source>
        <dbReference type="Proteomes" id="UP000191154"/>
    </source>
</evidence>
<sequence>MIVLKDICKVFNRKGTKVEALKGVNLEIEKGDIYGVIGFSGAGKSTLIRMVNYLEQPTSGEVIIDNKNLGKLTAKELRDVRKQIGMIFQHFNLLESKTVFDNIAIPLVLNHTPKKEIERRVNELLKFVGLENKAKAYPDELSGGQKQRIGIARALATNPLILLCDEATSALDPQTTDSILQLLKKINEEYNITILIITHEMNVIREICNKVAVMEKGRIIEKGNLLDVFGDPQEETTKNFVRTVVHDEVPQVILDEINYEDNNSKVLKLKFIGENSKKAILAESCSKFNIQPNILFANVTELQGNILGNLIVELKGRKEDIYNAHEFIKDKNVKTEEVINYVNNNWITNN</sequence>
<proteinExistence type="inferred from homology"/>
<accession>A0A1S8NDH6</accession>
<dbReference type="FunFam" id="3.40.50.300:FF:000056">
    <property type="entry name" value="Cell division ATP-binding protein FtsE"/>
    <property type="match status" value="1"/>
</dbReference>
<reference evidence="10 11" key="1">
    <citation type="submission" date="2016-05" db="EMBL/GenBank/DDBJ databases">
        <title>Microbial solvent formation.</title>
        <authorList>
            <person name="Poehlein A."/>
            <person name="Montoya Solano J.D."/>
            <person name="Flitsch S."/>
            <person name="Krabben P."/>
            <person name="Duerre P."/>
            <person name="Daniel R."/>
        </authorList>
    </citation>
    <scope>NUCLEOTIDE SEQUENCE [LARGE SCALE GENOMIC DNA]</scope>
    <source>
        <strain evidence="10 11">L1-8</strain>
    </source>
</reference>
<comment type="caution">
    <text evidence="10">The sequence shown here is derived from an EMBL/GenBank/DDBJ whole genome shotgun (WGS) entry which is preliminary data.</text>
</comment>
<evidence type="ECO:0000259" key="9">
    <source>
        <dbReference type="PROSITE" id="PS50893"/>
    </source>
</evidence>
<dbReference type="PANTHER" id="PTHR43166:SF30">
    <property type="entry name" value="METHIONINE IMPORT ATP-BINDING PROTEIN METN"/>
    <property type="match status" value="1"/>
</dbReference>
<dbReference type="SMART" id="SM00382">
    <property type="entry name" value="AAA"/>
    <property type="match status" value="1"/>
</dbReference>
<dbReference type="EMBL" id="LZYZ01000002">
    <property type="protein sequence ID" value="OOM14527.1"/>
    <property type="molecule type" value="Genomic_DNA"/>
</dbReference>
<dbReference type="GO" id="GO:0005886">
    <property type="term" value="C:plasma membrane"/>
    <property type="evidence" value="ECO:0007669"/>
    <property type="project" value="UniProtKB-ARBA"/>
</dbReference>
<keyword evidence="3" id="KW-1003">Cell membrane</keyword>
<dbReference type="Gene3D" id="3.30.70.260">
    <property type="match status" value="1"/>
</dbReference>
<keyword evidence="7" id="KW-0029">Amino-acid transport</keyword>
<keyword evidence="6" id="KW-1278">Translocase</keyword>
<dbReference type="InterPro" id="IPR003593">
    <property type="entry name" value="AAA+_ATPase"/>
</dbReference>
<keyword evidence="2" id="KW-0813">Transport</keyword>
<feature type="domain" description="ABC transporter" evidence="9">
    <location>
        <begin position="2"/>
        <end position="241"/>
    </location>
</feature>
<dbReference type="InterPro" id="IPR027417">
    <property type="entry name" value="P-loop_NTPase"/>
</dbReference>
<dbReference type="AlphaFoldDB" id="A0A1S8NDH6"/>
<dbReference type="Pfam" id="PF09383">
    <property type="entry name" value="NIL"/>
    <property type="match status" value="1"/>
</dbReference>
<evidence type="ECO:0000313" key="10">
    <source>
        <dbReference type="EMBL" id="OOM14527.1"/>
    </source>
</evidence>
<dbReference type="RefSeq" id="WP_077864781.1">
    <property type="nucleotide sequence ID" value="NZ_LZYZ01000002.1"/>
</dbReference>
<evidence type="ECO:0000256" key="5">
    <source>
        <dbReference type="ARBA" id="ARBA00022840"/>
    </source>
</evidence>
<dbReference type="PROSITE" id="PS50893">
    <property type="entry name" value="ABC_TRANSPORTER_2"/>
    <property type="match status" value="1"/>
</dbReference>
<evidence type="ECO:0000256" key="3">
    <source>
        <dbReference type="ARBA" id="ARBA00022475"/>
    </source>
</evidence>
<dbReference type="PANTHER" id="PTHR43166">
    <property type="entry name" value="AMINO ACID IMPORT ATP-BINDING PROTEIN"/>
    <property type="match status" value="1"/>
</dbReference>
<dbReference type="PROSITE" id="PS00211">
    <property type="entry name" value="ABC_TRANSPORTER_1"/>
    <property type="match status" value="1"/>
</dbReference>
<dbReference type="GO" id="GO:0005524">
    <property type="term" value="F:ATP binding"/>
    <property type="evidence" value="ECO:0007669"/>
    <property type="project" value="UniProtKB-KW"/>
</dbReference>